<evidence type="ECO:0000256" key="2">
    <source>
        <dbReference type="ARBA" id="ARBA00022692"/>
    </source>
</evidence>
<feature type="region of interest" description="Disordered" evidence="5">
    <location>
        <begin position="463"/>
        <end position="484"/>
    </location>
</feature>
<feature type="domain" description="Major facilitator superfamily (MFS) profile" evidence="7">
    <location>
        <begin position="12"/>
        <end position="462"/>
    </location>
</feature>
<dbReference type="Pfam" id="PF07690">
    <property type="entry name" value="MFS_1"/>
    <property type="match status" value="1"/>
</dbReference>
<proteinExistence type="predicted"/>
<feature type="transmembrane region" description="Helical" evidence="6">
    <location>
        <begin position="48"/>
        <end position="66"/>
    </location>
</feature>
<keyword evidence="2 6" id="KW-0812">Transmembrane</keyword>
<dbReference type="GO" id="GO:0005886">
    <property type="term" value="C:plasma membrane"/>
    <property type="evidence" value="ECO:0007669"/>
    <property type="project" value="UniProtKB-SubCell"/>
</dbReference>
<feature type="transmembrane region" description="Helical" evidence="6">
    <location>
        <begin position="435"/>
        <end position="457"/>
    </location>
</feature>
<feature type="transmembrane region" description="Helical" evidence="6">
    <location>
        <begin position="163"/>
        <end position="184"/>
    </location>
</feature>
<feature type="transmembrane region" description="Helical" evidence="6">
    <location>
        <begin position="361"/>
        <end position="383"/>
    </location>
</feature>
<feature type="transmembrane region" description="Helical" evidence="6">
    <location>
        <begin position="305"/>
        <end position="328"/>
    </location>
</feature>
<dbReference type="InterPro" id="IPR020846">
    <property type="entry name" value="MFS_dom"/>
</dbReference>
<accession>A0A9X1Q4Y4</accession>
<gene>
    <name evidence="8" type="ORF">L0P92_31630</name>
</gene>
<dbReference type="EMBL" id="JAKEIP010000188">
    <property type="protein sequence ID" value="MCF1598070.1"/>
    <property type="molecule type" value="Genomic_DNA"/>
</dbReference>
<evidence type="ECO:0000313" key="8">
    <source>
        <dbReference type="EMBL" id="MCF1598070.1"/>
    </source>
</evidence>
<evidence type="ECO:0000259" key="7">
    <source>
        <dbReference type="PROSITE" id="PS50850"/>
    </source>
</evidence>
<comment type="subcellular location">
    <subcellularLocation>
        <location evidence="1">Cell membrane</location>
        <topology evidence="1">Multi-pass membrane protein</topology>
    </subcellularLocation>
</comment>
<keyword evidence="3 6" id="KW-1133">Transmembrane helix</keyword>
<dbReference type="GO" id="GO:0022857">
    <property type="term" value="F:transmembrane transporter activity"/>
    <property type="evidence" value="ECO:0007669"/>
    <property type="project" value="InterPro"/>
</dbReference>
<keyword evidence="9" id="KW-1185">Reference proteome</keyword>
<feature type="transmembrane region" description="Helical" evidence="6">
    <location>
        <begin position="196"/>
        <end position="215"/>
    </location>
</feature>
<feature type="transmembrane region" description="Helical" evidence="6">
    <location>
        <begin position="404"/>
        <end position="423"/>
    </location>
</feature>
<evidence type="ECO:0000256" key="1">
    <source>
        <dbReference type="ARBA" id="ARBA00004651"/>
    </source>
</evidence>
<feature type="transmembrane region" description="Helical" evidence="6">
    <location>
        <begin position="103"/>
        <end position="123"/>
    </location>
</feature>
<dbReference type="RefSeq" id="WP_234766486.1">
    <property type="nucleotide sequence ID" value="NZ_JAKEIP010000188.1"/>
</dbReference>
<dbReference type="Proteomes" id="UP001139384">
    <property type="component" value="Unassembled WGS sequence"/>
</dbReference>
<dbReference type="AlphaFoldDB" id="A0A9X1Q4Y4"/>
<feature type="transmembrane region" description="Helical" evidence="6">
    <location>
        <begin position="335"/>
        <end position="355"/>
    </location>
</feature>
<dbReference type="Gene3D" id="1.20.1250.20">
    <property type="entry name" value="MFS general substrate transporter like domains"/>
    <property type="match status" value="2"/>
</dbReference>
<dbReference type="InterPro" id="IPR011701">
    <property type="entry name" value="MFS"/>
</dbReference>
<organism evidence="8 9">
    <name type="scientific">Streptomyces muensis</name>
    <dbReference type="NCBI Taxonomy" id="1077944"/>
    <lineage>
        <taxon>Bacteria</taxon>
        <taxon>Bacillati</taxon>
        <taxon>Actinomycetota</taxon>
        <taxon>Actinomycetes</taxon>
        <taxon>Kitasatosporales</taxon>
        <taxon>Streptomycetaceae</taxon>
        <taxon>Streptomyces</taxon>
    </lineage>
</organism>
<evidence type="ECO:0000256" key="5">
    <source>
        <dbReference type="SAM" id="MobiDB-lite"/>
    </source>
</evidence>
<dbReference type="PANTHER" id="PTHR23501:SF197">
    <property type="entry name" value="COMD"/>
    <property type="match status" value="1"/>
</dbReference>
<dbReference type="PANTHER" id="PTHR23501">
    <property type="entry name" value="MAJOR FACILITATOR SUPERFAMILY"/>
    <property type="match status" value="1"/>
</dbReference>
<evidence type="ECO:0000256" key="3">
    <source>
        <dbReference type="ARBA" id="ARBA00022989"/>
    </source>
</evidence>
<feature type="transmembrane region" description="Helical" evidence="6">
    <location>
        <begin position="221"/>
        <end position="245"/>
    </location>
</feature>
<name>A0A9X1Q4Y4_STRM4</name>
<evidence type="ECO:0000256" key="4">
    <source>
        <dbReference type="ARBA" id="ARBA00023136"/>
    </source>
</evidence>
<dbReference type="PROSITE" id="PS50850">
    <property type="entry name" value="MFS"/>
    <property type="match status" value="1"/>
</dbReference>
<sequence length="484" mass="49036">MSHPPSPRTNAVVAVLAFAGIVVSLMQTLVIPIVPELPRLLDAPASDAAWAVTATLLAAAVATPVMGRLGDMYGKRRMLLVSIVLLVGGSVVCALSDSLVPMIVGRVLQGLASGVIPLGISIMRDELPAERLGSATALMSASLGIGGALGLPAAALIADYFNWHVLFWTSAGMGVVALVCVLLFVPESKVRSGGRFDLVGGVGLAAGLVCLLLGVSKGADWGWGSGTTLGLFAAAVVILLAWGWWELRTGQPLVDLRTTARRQVLVTNLASIAVGFAMFAMSLVIPQLLQLPAETGYGLGKSMLVAGLCMAPSGLVMMATAPVSAAISRAKGPKVTLMIGVLIVAAGYSLNIVLMSEVWHFVLVACVIGAGVGFGYGSMPALIMSAVPASETAAANSLNTLMRSLGTSSASAVAGVILAQMTTNLGGYALPSENGFKVVLAVGAGAALLAFVVASFIPRQGAAAADGEPVRSEGSAEPAGAAKQ</sequence>
<comment type="caution">
    <text evidence="8">The sequence shown here is derived from an EMBL/GenBank/DDBJ whole genome shotgun (WGS) entry which is preliminary data.</text>
</comment>
<dbReference type="InterPro" id="IPR036259">
    <property type="entry name" value="MFS_trans_sf"/>
</dbReference>
<feature type="transmembrane region" description="Helical" evidence="6">
    <location>
        <begin position="135"/>
        <end position="157"/>
    </location>
</feature>
<dbReference type="SUPFAM" id="SSF103473">
    <property type="entry name" value="MFS general substrate transporter"/>
    <property type="match status" value="1"/>
</dbReference>
<evidence type="ECO:0000256" key="6">
    <source>
        <dbReference type="SAM" id="Phobius"/>
    </source>
</evidence>
<dbReference type="CDD" id="cd17504">
    <property type="entry name" value="MFS_MMR_MDR_like"/>
    <property type="match status" value="1"/>
</dbReference>
<keyword evidence="4 6" id="KW-0472">Membrane</keyword>
<reference evidence="8" key="1">
    <citation type="submission" date="2022-01" db="EMBL/GenBank/DDBJ databases">
        <title>Draft Genome Sequences of Seven Type Strains of the Genus Streptomyces.</title>
        <authorList>
            <person name="Aziz S."/>
            <person name="Coretto E."/>
            <person name="Chronakova A."/>
            <person name="Sproer C."/>
            <person name="Huber K."/>
            <person name="Nouioui I."/>
            <person name="Gross H."/>
        </authorList>
    </citation>
    <scope>NUCLEOTIDE SEQUENCE</scope>
    <source>
        <strain evidence="8">DSM 103493</strain>
    </source>
</reference>
<protein>
    <submittedName>
        <fullName evidence="8">MFS transporter</fullName>
    </submittedName>
</protein>
<feature type="transmembrane region" description="Helical" evidence="6">
    <location>
        <begin position="265"/>
        <end position="285"/>
    </location>
</feature>
<evidence type="ECO:0000313" key="9">
    <source>
        <dbReference type="Proteomes" id="UP001139384"/>
    </source>
</evidence>
<feature type="transmembrane region" description="Helical" evidence="6">
    <location>
        <begin position="78"/>
        <end position="97"/>
    </location>
</feature>
<feature type="transmembrane region" description="Helical" evidence="6">
    <location>
        <begin position="12"/>
        <end position="33"/>
    </location>
</feature>